<reference evidence="2 4" key="2">
    <citation type="submission" date="2018-11" db="EMBL/GenBank/DDBJ databases">
        <authorList>
            <consortium name="Pathogen Informatics"/>
        </authorList>
    </citation>
    <scope>NUCLEOTIDE SEQUENCE [LARGE SCALE GENOMIC DNA]</scope>
</reference>
<dbReference type="Proteomes" id="UP000274756">
    <property type="component" value="Unassembled WGS sequence"/>
</dbReference>
<accession>A0A0N4U748</accession>
<dbReference type="STRING" id="318479.A0A0N4U748"/>
<organism evidence="3 5">
    <name type="scientific">Dracunculus medinensis</name>
    <name type="common">Guinea worm</name>
    <dbReference type="NCBI Taxonomy" id="318479"/>
    <lineage>
        <taxon>Eukaryota</taxon>
        <taxon>Metazoa</taxon>
        <taxon>Ecdysozoa</taxon>
        <taxon>Nematoda</taxon>
        <taxon>Chromadorea</taxon>
        <taxon>Rhabditida</taxon>
        <taxon>Spirurina</taxon>
        <taxon>Dracunculoidea</taxon>
        <taxon>Dracunculidae</taxon>
        <taxon>Dracunculus</taxon>
    </lineage>
</organism>
<evidence type="ECO:0000313" key="4">
    <source>
        <dbReference type="Proteomes" id="UP000274756"/>
    </source>
</evidence>
<evidence type="ECO:0000256" key="1">
    <source>
        <dbReference type="SAM" id="MobiDB-lite"/>
    </source>
</evidence>
<sequence length="163" mass="17772">MAAEPEYPNAPPNRVTVIAERSEMPTSILPPAQVDGTGSAPVSPPLPALVKRMENEMENPFRPEDTLFHEVDPIVEAYKRKPYPPSLPGSQNASPIKNGNQAFVNGLSPSSLMAEKEFEKTVTETTPLTDVMRNGPAIDDLPKASQVECVRIEKRKCGCCSIQ</sequence>
<dbReference type="AlphaFoldDB" id="A0A0N4U748"/>
<evidence type="ECO:0000313" key="5">
    <source>
        <dbReference type="WBParaSite" id="DME_0000279301-mRNA-1"/>
    </source>
</evidence>
<dbReference type="OrthoDB" id="5918365at2759"/>
<keyword evidence="4" id="KW-1185">Reference proteome</keyword>
<name>A0A0N4U748_DRAME</name>
<dbReference type="EMBL" id="UYYG01000001">
    <property type="protein sequence ID" value="VDN50049.1"/>
    <property type="molecule type" value="Genomic_DNA"/>
</dbReference>
<protein>
    <submittedName>
        <fullName evidence="2 5">Uncharacterized protein</fullName>
    </submittedName>
</protein>
<dbReference type="WBParaSite" id="DME_0000279301-mRNA-1">
    <property type="protein sequence ID" value="DME_0000279301-mRNA-1"/>
    <property type="gene ID" value="DME_0000279301"/>
</dbReference>
<feature type="region of interest" description="Disordered" evidence="1">
    <location>
        <begin position="79"/>
        <end position="102"/>
    </location>
</feature>
<evidence type="ECO:0000313" key="2">
    <source>
        <dbReference type="EMBL" id="VDN50049.1"/>
    </source>
</evidence>
<feature type="compositionally biased region" description="Polar residues" evidence="1">
    <location>
        <begin position="88"/>
        <end position="102"/>
    </location>
</feature>
<dbReference type="Proteomes" id="UP000038040">
    <property type="component" value="Unplaced"/>
</dbReference>
<gene>
    <name evidence="2" type="ORF">DME_LOCUS22</name>
</gene>
<evidence type="ECO:0000313" key="3">
    <source>
        <dbReference type="Proteomes" id="UP000038040"/>
    </source>
</evidence>
<reference evidence="5" key="1">
    <citation type="submission" date="2017-02" db="UniProtKB">
        <authorList>
            <consortium name="WormBaseParasite"/>
        </authorList>
    </citation>
    <scope>IDENTIFICATION</scope>
</reference>
<proteinExistence type="predicted"/>